<accession>A0A5A7T0K7</accession>
<dbReference type="AlphaFoldDB" id="A0A5A7T0K7"/>
<feature type="domain" description="RNA polymerase Rpb1" evidence="4">
    <location>
        <begin position="108"/>
        <end position="193"/>
    </location>
</feature>
<dbReference type="STRING" id="1194695.A0A5A7T0K7"/>
<dbReference type="Proteomes" id="UP000321393">
    <property type="component" value="Unassembled WGS sequence"/>
</dbReference>
<dbReference type="PANTHER" id="PTHR48446:SF1">
    <property type="entry name" value="DNA-DIRECTED RNA POLYMERASE SUBUNIT BETA' N-TERMINAL SECTION"/>
    <property type="match status" value="1"/>
</dbReference>
<comment type="caution">
    <text evidence="6">The sequence shown here is derived from an EMBL/GenBank/DDBJ whole genome shotgun (WGS) entry which is preliminary data.</text>
</comment>
<dbReference type="GO" id="GO:0003677">
    <property type="term" value="F:DNA binding"/>
    <property type="evidence" value="ECO:0007669"/>
    <property type="project" value="InterPro"/>
</dbReference>
<keyword evidence="6" id="KW-0240">DNA-directed RNA polymerase</keyword>
<organism evidence="6 8">
    <name type="scientific">Cucumis melo var. makuwa</name>
    <name type="common">Oriental melon</name>
    <dbReference type="NCBI Taxonomy" id="1194695"/>
    <lineage>
        <taxon>Eukaryota</taxon>
        <taxon>Viridiplantae</taxon>
        <taxon>Streptophyta</taxon>
        <taxon>Embryophyta</taxon>
        <taxon>Tracheophyta</taxon>
        <taxon>Spermatophyta</taxon>
        <taxon>Magnoliopsida</taxon>
        <taxon>eudicotyledons</taxon>
        <taxon>Gunneridae</taxon>
        <taxon>Pentapetalae</taxon>
        <taxon>rosids</taxon>
        <taxon>fabids</taxon>
        <taxon>Cucurbitales</taxon>
        <taxon>Cucurbitaceae</taxon>
        <taxon>Benincaseae</taxon>
        <taxon>Cucumis</taxon>
    </lineage>
</organism>
<evidence type="ECO:0000259" key="4">
    <source>
        <dbReference type="Pfam" id="PF04998"/>
    </source>
</evidence>
<dbReference type="EMBL" id="SSTE01019085">
    <property type="protein sequence ID" value="KAA0036972.1"/>
    <property type="molecule type" value="Genomic_DNA"/>
</dbReference>
<dbReference type="FunFam" id="1.10.150.390:FF:000006">
    <property type="entry name" value="DNA-directed RNA polymerase subunit"/>
    <property type="match status" value="1"/>
</dbReference>
<dbReference type="Gene3D" id="1.10.150.390">
    <property type="match status" value="1"/>
</dbReference>
<evidence type="ECO:0000313" key="6">
    <source>
        <dbReference type="EMBL" id="KAA0036972.1"/>
    </source>
</evidence>
<evidence type="ECO:0000256" key="3">
    <source>
        <dbReference type="ARBA" id="ARBA00022833"/>
    </source>
</evidence>
<evidence type="ECO:0000313" key="8">
    <source>
        <dbReference type="Proteomes" id="UP000321393"/>
    </source>
</evidence>
<dbReference type="Pfam" id="PF04998">
    <property type="entry name" value="RNA_pol_Rpb1_5"/>
    <property type="match status" value="1"/>
</dbReference>
<name>A0A5A7T0K7_CUCMM</name>
<dbReference type="GO" id="GO:0003899">
    <property type="term" value="F:DNA-directed RNA polymerase activity"/>
    <property type="evidence" value="ECO:0007669"/>
    <property type="project" value="UniProtKB-EC"/>
</dbReference>
<dbReference type="GO" id="GO:0046872">
    <property type="term" value="F:metal ion binding"/>
    <property type="evidence" value="ECO:0007669"/>
    <property type="project" value="UniProtKB-KW"/>
</dbReference>
<dbReference type="Pfam" id="PF24626">
    <property type="entry name" value="SH3_Tf2-1"/>
    <property type="match status" value="1"/>
</dbReference>
<evidence type="ECO:0000313" key="9">
    <source>
        <dbReference type="Proteomes" id="UP000321947"/>
    </source>
</evidence>
<evidence type="ECO:0000256" key="1">
    <source>
        <dbReference type="ARBA" id="ARBA00012418"/>
    </source>
</evidence>
<keyword evidence="2" id="KW-0479">Metal-binding</keyword>
<evidence type="ECO:0000256" key="2">
    <source>
        <dbReference type="ARBA" id="ARBA00022723"/>
    </source>
</evidence>
<dbReference type="GO" id="GO:0006351">
    <property type="term" value="P:DNA-templated transcription"/>
    <property type="evidence" value="ECO:0007669"/>
    <property type="project" value="InterPro"/>
</dbReference>
<dbReference type="EC" id="2.7.7.6" evidence="1"/>
<evidence type="ECO:0000313" key="7">
    <source>
        <dbReference type="EMBL" id="TYK21234.1"/>
    </source>
</evidence>
<dbReference type="EMBL" id="SSTD01005839">
    <property type="protein sequence ID" value="TYK21234.1"/>
    <property type="molecule type" value="Genomic_DNA"/>
</dbReference>
<keyword evidence="6" id="KW-0804">Transcription</keyword>
<dbReference type="OrthoDB" id="270392at2759"/>
<dbReference type="SUPFAM" id="SSF64484">
    <property type="entry name" value="beta and beta-prime subunits of DNA dependent RNA-polymerase"/>
    <property type="match status" value="1"/>
</dbReference>
<dbReference type="GO" id="GO:0000428">
    <property type="term" value="C:DNA-directed RNA polymerase complex"/>
    <property type="evidence" value="ECO:0007669"/>
    <property type="project" value="UniProtKB-KW"/>
</dbReference>
<evidence type="ECO:0000259" key="5">
    <source>
        <dbReference type="Pfam" id="PF24626"/>
    </source>
</evidence>
<reference evidence="8 9" key="1">
    <citation type="submission" date="2019-08" db="EMBL/GenBank/DDBJ databases">
        <title>Draft genome sequences of two oriental melons (Cucumis melo L. var makuwa).</title>
        <authorList>
            <person name="Kwon S.-Y."/>
        </authorList>
    </citation>
    <scope>NUCLEOTIDE SEQUENCE [LARGE SCALE GENOMIC DNA]</scope>
    <source>
        <strain evidence="9">cv. Chang Bougi</strain>
        <strain evidence="8">cv. SW 3</strain>
        <tissue evidence="6">Leaf</tissue>
    </source>
</reference>
<dbReference type="Proteomes" id="UP000321947">
    <property type="component" value="Unassembled WGS sequence"/>
</dbReference>
<feature type="domain" description="Tf2-1-like SH3-like" evidence="5">
    <location>
        <begin position="17"/>
        <end position="70"/>
    </location>
</feature>
<dbReference type="InterPro" id="IPR056924">
    <property type="entry name" value="SH3_Tf2-1"/>
</dbReference>
<protein>
    <recommendedName>
        <fullName evidence="1">DNA-directed RNA polymerase</fullName>
        <ecNumber evidence="1">2.7.7.6</ecNumber>
    </recommendedName>
</protein>
<keyword evidence="3" id="KW-0862">Zinc</keyword>
<dbReference type="InterPro" id="IPR015700">
    <property type="entry name" value="RPC1"/>
</dbReference>
<proteinExistence type="predicted"/>
<dbReference type="PANTHER" id="PTHR48446">
    <property type="entry name" value="DNA-DIRECTED RNA POLYMERASE SUBUNIT BETA' N-TERMINAL SECTION"/>
    <property type="match status" value="1"/>
</dbReference>
<dbReference type="InterPro" id="IPR007081">
    <property type="entry name" value="RNA_pol_Rpb1_5"/>
</dbReference>
<gene>
    <name evidence="7" type="ORF">E5676_scaffold359G00430</name>
    <name evidence="6" type="ORF">E6C27_scaffold86G00530</name>
</gene>
<sequence length="259" mass="28927">MKKLADLKRREVKLKVGDEVYLKLRRCWQSSLVRKRSEKLSPKFYGPYRVLEEIGEVAYRLELPPEVAITILNFNCGQRPCWECDGAMSLENAASVSSIVGILLILRTGLQAVMGTEGVDGCNTKSNHIIEVQQVLGIEAARKCIIEEIKYTMESHGMSIDIRHMMLLGDLMTFRGEVLGITRFGIQKMDKSVLMLASFEKTADHLFNASVNGRDDKIEGVSECVIMGIPMPLGTGMLKVRQRVSVPRQLPYGPPAILS</sequence>